<evidence type="ECO:0000256" key="8">
    <source>
        <dbReference type="ARBA" id="ARBA00023180"/>
    </source>
</evidence>
<dbReference type="AlphaFoldDB" id="A0A6J5FXG4"/>
<evidence type="ECO:0000256" key="3">
    <source>
        <dbReference type="ARBA" id="ARBA00022692"/>
    </source>
</evidence>
<gene>
    <name evidence="13" type="ORF">LMG28688_02529</name>
</gene>
<protein>
    <recommendedName>
        <fullName evidence="12">Solute-binding protein family 3/N-terminal domain-containing protein</fullName>
    </recommendedName>
</protein>
<feature type="transmembrane region" description="Helical" evidence="10">
    <location>
        <begin position="215"/>
        <end position="237"/>
    </location>
</feature>
<evidence type="ECO:0000256" key="5">
    <source>
        <dbReference type="ARBA" id="ARBA00023065"/>
    </source>
</evidence>
<organism evidence="13 14">
    <name type="scientific">Paraburkholderia caffeinitolerans</name>
    <dbReference type="NCBI Taxonomy" id="1723730"/>
    <lineage>
        <taxon>Bacteria</taxon>
        <taxon>Pseudomonadati</taxon>
        <taxon>Pseudomonadota</taxon>
        <taxon>Betaproteobacteria</taxon>
        <taxon>Burkholderiales</taxon>
        <taxon>Burkholderiaceae</taxon>
        <taxon>Paraburkholderia</taxon>
    </lineage>
</organism>
<dbReference type="RefSeq" id="WP_160113497.1">
    <property type="nucleotide sequence ID" value="NZ_CADIKL010000010.1"/>
</dbReference>
<dbReference type="InterPro" id="IPR001320">
    <property type="entry name" value="Iontro_rcpt_C"/>
</dbReference>
<dbReference type="Proteomes" id="UP000494119">
    <property type="component" value="Unassembled WGS sequence"/>
</dbReference>
<dbReference type="SMART" id="SM00062">
    <property type="entry name" value="PBPb"/>
    <property type="match status" value="1"/>
</dbReference>
<evidence type="ECO:0000313" key="14">
    <source>
        <dbReference type="Proteomes" id="UP000494119"/>
    </source>
</evidence>
<dbReference type="SUPFAM" id="SSF53850">
    <property type="entry name" value="Periplasmic binding protein-like II"/>
    <property type="match status" value="1"/>
</dbReference>
<dbReference type="Pfam" id="PF00060">
    <property type="entry name" value="Lig_chan"/>
    <property type="match status" value="1"/>
</dbReference>
<reference evidence="13 14" key="1">
    <citation type="submission" date="2020-04" db="EMBL/GenBank/DDBJ databases">
        <authorList>
            <person name="De Canck E."/>
        </authorList>
    </citation>
    <scope>NUCLEOTIDE SEQUENCE [LARGE SCALE GENOMIC DNA]</scope>
    <source>
        <strain evidence="13 14">LMG 28688</strain>
    </source>
</reference>
<dbReference type="EMBL" id="CADIKL010000010">
    <property type="protein sequence ID" value="CAB3787735.1"/>
    <property type="molecule type" value="Genomic_DNA"/>
</dbReference>
<dbReference type="PANTHER" id="PTHR18966">
    <property type="entry name" value="IONOTROPIC GLUTAMATE RECEPTOR"/>
    <property type="match status" value="1"/>
</dbReference>
<evidence type="ECO:0000256" key="1">
    <source>
        <dbReference type="ARBA" id="ARBA00004141"/>
    </source>
</evidence>
<name>A0A6J5FXG4_9BURK</name>
<evidence type="ECO:0000256" key="10">
    <source>
        <dbReference type="SAM" id="Phobius"/>
    </source>
</evidence>
<evidence type="ECO:0000256" key="7">
    <source>
        <dbReference type="ARBA" id="ARBA00023170"/>
    </source>
</evidence>
<keyword evidence="6 10" id="KW-0472">Membrane</keyword>
<feature type="domain" description="Solute-binding protein family 3/N-terminal" evidence="12">
    <location>
        <begin position="40"/>
        <end position="371"/>
    </location>
</feature>
<dbReference type="Pfam" id="PF00497">
    <property type="entry name" value="SBP_bac_3"/>
    <property type="match status" value="1"/>
</dbReference>
<keyword evidence="4 10" id="KW-1133">Transmembrane helix</keyword>
<dbReference type="GO" id="GO:0015276">
    <property type="term" value="F:ligand-gated monoatomic ion channel activity"/>
    <property type="evidence" value="ECO:0007669"/>
    <property type="project" value="InterPro"/>
</dbReference>
<dbReference type="InterPro" id="IPR015683">
    <property type="entry name" value="Ionotropic_Glu_rcpt"/>
</dbReference>
<keyword evidence="11" id="KW-0732">Signal</keyword>
<evidence type="ECO:0000259" key="12">
    <source>
        <dbReference type="SMART" id="SM00062"/>
    </source>
</evidence>
<evidence type="ECO:0000256" key="9">
    <source>
        <dbReference type="ARBA" id="ARBA00023303"/>
    </source>
</evidence>
<dbReference type="SUPFAM" id="SSF81324">
    <property type="entry name" value="Voltage-gated potassium channels"/>
    <property type="match status" value="1"/>
</dbReference>
<keyword evidence="5" id="KW-0406">Ion transport</keyword>
<keyword evidence="3 10" id="KW-0812">Transmembrane</keyword>
<comment type="subcellular location">
    <subcellularLocation>
        <location evidence="1">Membrane</location>
        <topology evidence="1">Multi-pass membrane protein</topology>
    </subcellularLocation>
</comment>
<dbReference type="InterPro" id="IPR001638">
    <property type="entry name" value="Solute-binding_3/MltF_N"/>
</dbReference>
<proteinExistence type="predicted"/>
<keyword evidence="7" id="KW-0675">Receptor</keyword>
<feature type="signal peptide" evidence="11">
    <location>
        <begin position="1"/>
        <end position="32"/>
    </location>
</feature>
<evidence type="ECO:0000313" key="13">
    <source>
        <dbReference type="EMBL" id="CAB3787735.1"/>
    </source>
</evidence>
<feature type="transmembrane region" description="Helical" evidence="10">
    <location>
        <begin position="155"/>
        <end position="175"/>
    </location>
</feature>
<evidence type="ECO:0000256" key="4">
    <source>
        <dbReference type="ARBA" id="ARBA00022989"/>
    </source>
</evidence>
<evidence type="ECO:0000256" key="6">
    <source>
        <dbReference type="ARBA" id="ARBA00023136"/>
    </source>
</evidence>
<dbReference type="Gene3D" id="1.10.287.70">
    <property type="match status" value="1"/>
</dbReference>
<feature type="chain" id="PRO_5026871079" description="Solute-binding protein family 3/N-terminal domain-containing protein" evidence="11">
    <location>
        <begin position="33"/>
        <end position="371"/>
    </location>
</feature>
<dbReference type="Gene3D" id="3.40.190.10">
    <property type="entry name" value="Periplasmic binding protein-like II"/>
    <property type="match status" value="2"/>
</dbReference>
<keyword evidence="14" id="KW-1185">Reference proteome</keyword>
<dbReference type="GO" id="GO:0016020">
    <property type="term" value="C:membrane"/>
    <property type="evidence" value="ECO:0007669"/>
    <property type="project" value="UniProtKB-SubCell"/>
</dbReference>
<evidence type="ECO:0000256" key="2">
    <source>
        <dbReference type="ARBA" id="ARBA00022448"/>
    </source>
</evidence>
<accession>A0A6J5FXG4</accession>
<sequence length="371" mass="40211">MSGNILAALALRCAALLFVAGLLPSWATPAFAQGHASVIRLSVAVIPPGVIEQHGKLTGFTIDIWNAVAARLKVQTQYQVVSGTAVLNDCLQNGQCDLAMPQFVTWERDQAFDFSTPVLTAGQRILVRDTGDTADGAVSGPIFALFHLLGSTTTLAWLATGLVLILIPAHIAWFLDRGGEDGIISSKKYFPGIFQAIYWAATTLLTQAEEAPRQWLARLTAVLLMFVGLVFVAFYTAQLTTDLTVQKIKGSINGPDDLPGRQVATIAGSISVDYLHNRGARVAEFQRPSEMYAALESGKVDAVVFAGPALLYYANHEGKGRVKVVGPSINRSDIAFVYPVDSPLRRKVDSALLELRENGTYDAIYRRWFGE</sequence>
<keyword evidence="8" id="KW-0325">Glycoprotein</keyword>
<keyword evidence="9" id="KW-0407">Ion channel</keyword>
<evidence type="ECO:0000256" key="11">
    <source>
        <dbReference type="SAM" id="SignalP"/>
    </source>
</evidence>
<keyword evidence="2" id="KW-0813">Transport</keyword>